<protein>
    <submittedName>
        <fullName evidence="2">Uncharacterized protein</fullName>
    </submittedName>
</protein>
<keyword evidence="1" id="KW-0812">Transmembrane</keyword>
<evidence type="ECO:0000313" key="2">
    <source>
        <dbReference type="EMBL" id="MBP1467217.1"/>
    </source>
</evidence>
<dbReference type="EMBL" id="SIJK02000030">
    <property type="protein sequence ID" value="MBP1467217.1"/>
    <property type="molecule type" value="Genomic_DNA"/>
</dbReference>
<keyword evidence="1" id="KW-1133">Transmembrane helix</keyword>
<comment type="caution">
    <text evidence="2">The sequence shown here is derived from an EMBL/GenBank/DDBJ whole genome shotgun (WGS) entry which is preliminary data.</text>
</comment>
<keyword evidence="3" id="KW-1185">Reference proteome</keyword>
<feature type="transmembrane region" description="Helical" evidence="1">
    <location>
        <begin position="59"/>
        <end position="88"/>
    </location>
</feature>
<evidence type="ECO:0000256" key="1">
    <source>
        <dbReference type="SAM" id="Phobius"/>
    </source>
</evidence>
<dbReference type="RefSeq" id="WP_135479433.1">
    <property type="nucleotide sequence ID" value="NZ_SIJK02000030.1"/>
</dbReference>
<sequence length="153" mass="17894">MQSRWMVAEINTVRIFLDPFFDATLVVLSSLLAAMVLILTHRLFRFNLYQAWLVLRQIVGWLLIIIGILGMILPGPGIPFFVLGVLLVGRRHHLIRRSWVLLRLNLRRLGQRPGLLGHAAQFAYRQIQRTRAQIRPMLRNVSARHHRQGEHRR</sequence>
<evidence type="ECO:0000313" key="3">
    <source>
        <dbReference type="Proteomes" id="UP001193081"/>
    </source>
</evidence>
<keyword evidence="1" id="KW-0472">Membrane</keyword>
<proteinExistence type="predicted"/>
<name>A0ABS4DCR5_9CHLR</name>
<organism evidence="2 3">
    <name type="scientific">Candidatus Chloroploca mongolica</name>
    <dbReference type="NCBI Taxonomy" id="2528176"/>
    <lineage>
        <taxon>Bacteria</taxon>
        <taxon>Bacillati</taxon>
        <taxon>Chloroflexota</taxon>
        <taxon>Chloroflexia</taxon>
        <taxon>Chloroflexales</taxon>
        <taxon>Chloroflexineae</taxon>
        <taxon>Oscillochloridaceae</taxon>
        <taxon>Candidatus Chloroploca</taxon>
    </lineage>
</organism>
<reference evidence="2 3" key="1">
    <citation type="submission" date="2021-03" db="EMBL/GenBank/DDBJ databases">
        <authorList>
            <person name="Grouzdev D.S."/>
        </authorList>
    </citation>
    <scope>NUCLEOTIDE SEQUENCE [LARGE SCALE GENOMIC DNA]</scope>
    <source>
        <strain evidence="2 3">M50-1</strain>
    </source>
</reference>
<gene>
    <name evidence="2" type="ORF">EYB53_016005</name>
</gene>
<accession>A0ABS4DCR5</accession>
<dbReference type="Proteomes" id="UP001193081">
    <property type="component" value="Unassembled WGS sequence"/>
</dbReference>
<feature type="transmembrane region" description="Helical" evidence="1">
    <location>
        <begin position="20"/>
        <end position="39"/>
    </location>
</feature>